<protein>
    <submittedName>
        <fullName evidence="1">Uncharacterized protein</fullName>
    </submittedName>
</protein>
<name>A0A9D6V754_9BACT</name>
<dbReference type="Proteomes" id="UP000807825">
    <property type="component" value="Unassembled WGS sequence"/>
</dbReference>
<accession>A0A9D6V754</accession>
<gene>
    <name evidence="1" type="ORF">HY912_17135</name>
</gene>
<reference evidence="1" key="1">
    <citation type="submission" date="2020-07" db="EMBL/GenBank/DDBJ databases">
        <title>Huge and variable diversity of episymbiotic CPR bacteria and DPANN archaea in groundwater ecosystems.</title>
        <authorList>
            <person name="He C.Y."/>
            <person name="Keren R."/>
            <person name="Whittaker M."/>
            <person name="Farag I.F."/>
            <person name="Doudna J."/>
            <person name="Cate J.H.D."/>
            <person name="Banfield J.F."/>
        </authorList>
    </citation>
    <scope>NUCLEOTIDE SEQUENCE</scope>
    <source>
        <strain evidence="1">NC_groundwater_1664_Pr3_B-0.1um_52_9</strain>
    </source>
</reference>
<comment type="caution">
    <text evidence="1">The sequence shown here is derived from an EMBL/GenBank/DDBJ whole genome shotgun (WGS) entry which is preliminary data.</text>
</comment>
<dbReference type="AlphaFoldDB" id="A0A9D6V754"/>
<evidence type="ECO:0000313" key="1">
    <source>
        <dbReference type="EMBL" id="MBI5251216.1"/>
    </source>
</evidence>
<organism evidence="1 2">
    <name type="scientific">Desulfomonile tiedjei</name>
    <dbReference type="NCBI Taxonomy" id="2358"/>
    <lineage>
        <taxon>Bacteria</taxon>
        <taxon>Pseudomonadati</taxon>
        <taxon>Thermodesulfobacteriota</taxon>
        <taxon>Desulfomonilia</taxon>
        <taxon>Desulfomonilales</taxon>
        <taxon>Desulfomonilaceae</taxon>
        <taxon>Desulfomonile</taxon>
    </lineage>
</organism>
<sequence>MRSILSVIIVILAGLLLFSSIAFGADYNSRFVKNYPPGFNGMYYYAERFFDKTPAPRSEEYRWDKFTSRLNNISYPFLPQPYPWDYGNGRTFSLPDYNANNW</sequence>
<proteinExistence type="predicted"/>
<dbReference type="EMBL" id="JACRDE010000448">
    <property type="protein sequence ID" value="MBI5251216.1"/>
    <property type="molecule type" value="Genomic_DNA"/>
</dbReference>
<evidence type="ECO:0000313" key="2">
    <source>
        <dbReference type="Proteomes" id="UP000807825"/>
    </source>
</evidence>